<evidence type="ECO:0000256" key="1">
    <source>
        <dbReference type="ARBA" id="ARBA00004604"/>
    </source>
</evidence>
<organism evidence="6 7">
    <name type="scientific">Theileria equi strain WA</name>
    <dbReference type="NCBI Taxonomy" id="1537102"/>
    <lineage>
        <taxon>Eukaryota</taxon>
        <taxon>Sar</taxon>
        <taxon>Alveolata</taxon>
        <taxon>Apicomplexa</taxon>
        <taxon>Aconoidasida</taxon>
        <taxon>Piroplasmida</taxon>
        <taxon>Theileriidae</taxon>
        <taxon>Theileria</taxon>
    </lineage>
</organism>
<comment type="subcellular location">
    <subcellularLocation>
        <location evidence="1">Nucleus</location>
        <location evidence="1">Nucleolus</location>
    </subcellularLocation>
</comment>
<keyword evidence="3" id="KW-0677">Repeat</keyword>
<dbReference type="GO" id="GO:0034388">
    <property type="term" value="C:Pwp2p-containing subcomplex of 90S preribosome"/>
    <property type="evidence" value="ECO:0007669"/>
    <property type="project" value="TreeGrafter"/>
</dbReference>
<dbReference type="PANTHER" id="PTHR23271:SF1">
    <property type="entry name" value="U3 SMALL NUCLEOLAR RNA-ASSOCIATED PROTEIN 6 HOMOLOG"/>
    <property type="match status" value="1"/>
</dbReference>
<dbReference type="EMBL" id="ACOU01000008">
    <property type="protein sequence ID" value="EKX72041.1"/>
    <property type="molecule type" value="Genomic_DNA"/>
</dbReference>
<dbReference type="Proteomes" id="UP000031512">
    <property type="component" value="Unassembled WGS sequence"/>
</dbReference>
<proteinExistence type="predicted"/>
<dbReference type="InterPro" id="IPR055347">
    <property type="entry name" value="UTP6_N"/>
</dbReference>
<reference evidence="6 7" key="1">
    <citation type="journal article" date="2012" name="BMC Genomics">
        <title>Comparative genomic analysis and phylogenetic position of Theileria equi.</title>
        <authorList>
            <person name="Kappmeyer L.S."/>
            <person name="Thiagarajan M."/>
            <person name="Herndon D.R."/>
            <person name="Ramsay J.D."/>
            <person name="Caler E."/>
            <person name="Djikeng A."/>
            <person name="Gillespie J.J."/>
            <person name="Lau A.O."/>
            <person name="Roalson E.H."/>
            <person name="Silva J.C."/>
            <person name="Silva M.G."/>
            <person name="Suarez C.E."/>
            <person name="Ueti M.W."/>
            <person name="Nene V.M."/>
            <person name="Mealey R.H."/>
            <person name="Knowles D.P."/>
            <person name="Brayton K.A."/>
        </authorList>
    </citation>
    <scope>NUCLEOTIDE SEQUENCE [LARGE SCALE GENOMIC DNA]</scope>
    <source>
        <strain evidence="6 7">WA</strain>
    </source>
</reference>
<evidence type="ECO:0000259" key="5">
    <source>
        <dbReference type="Pfam" id="PF08640"/>
    </source>
</evidence>
<keyword evidence="7" id="KW-1185">Reference proteome</keyword>
<dbReference type="eggNOG" id="KOG2396">
    <property type="taxonomic scope" value="Eukaryota"/>
</dbReference>
<feature type="domain" description="U3 small nucleolar RNA-associated protein 6 N-terminal" evidence="5">
    <location>
        <begin position="9"/>
        <end position="79"/>
    </location>
</feature>
<dbReference type="Gene3D" id="1.25.40.10">
    <property type="entry name" value="Tetratricopeptide repeat domain"/>
    <property type="match status" value="1"/>
</dbReference>
<dbReference type="VEuPathDB" id="PiroplasmaDB:BEWA_017200"/>
<evidence type="ECO:0000256" key="3">
    <source>
        <dbReference type="ARBA" id="ARBA00022737"/>
    </source>
</evidence>
<dbReference type="GO" id="GO:0032040">
    <property type="term" value="C:small-subunit processome"/>
    <property type="evidence" value="ECO:0007669"/>
    <property type="project" value="TreeGrafter"/>
</dbReference>
<dbReference type="AlphaFoldDB" id="L1L961"/>
<evidence type="ECO:0000256" key="4">
    <source>
        <dbReference type="ARBA" id="ARBA00023242"/>
    </source>
</evidence>
<protein>
    <recommendedName>
        <fullName evidence="5">U3 small nucleolar RNA-associated protein 6 N-terminal domain-containing protein</fullName>
    </recommendedName>
</protein>
<name>L1L961_THEEQ</name>
<evidence type="ECO:0000313" key="6">
    <source>
        <dbReference type="EMBL" id="EKX72041.1"/>
    </source>
</evidence>
<keyword evidence="4" id="KW-0539">Nucleus</keyword>
<dbReference type="STRING" id="1537102.L1L961"/>
<dbReference type="GO" id="GO:0000462">
    <property type="term" value="P:maturation of SSU-rRNA from tricistronic rRNA transcript (SSU-rRNA, 5.8S rRNA, LSU-rRNA)"/>
    <property type="evidence" value="ECO:0007669"/>
    <property type="project" value="InterPro"/>
</dbReference>
<dbReference type="GO" id="GO:0030515">
    <property type="term" value="F:snoRNA binding"/>
    <property type="evidence" value="ECO:0007669"/>
    <property type="project" value="InterPro"/>
</dbReference>
<dbReference type="PANTHER" id="PTHR23271">
    <property type="entry name" value="HEPATOCELLULAR CARCINOMA-ASSOCIATED ANTIGEN 66"/>
    <property type="match status" value="1"/>
</dbReference>
<gene>
    <name evidence="6" type="ORF">BEWA_017200</name>
</gene>
<keyword evidence="2" id="KW-0698">rRNA processing</keyword>
<dbReference type="KEGG" id="beq:BEWA_017200"/>
<dbReference type="InterPro" id="IPR013949">
    <property type="entry name" value="Utp6"/>
</dbReference>
<sequence length="746" mass="85788">MADKVQRVLEELAPELQTLSTLKIFTNDEIKRIVEKTRAFEYETLSTDPDIALYAFKRYLEYEIELEGLFKKRYHAYREENVGKRPNDLKRLFKLDIPIKFIFRRRIHRIFRRCTNRFIAEVDLWHMYCKFCYKARSLSLLDRVIMSAIAKNPKVESLWTISVAYTLNYRGITAARNIIQRAIRVIPTSLEMYSILLELEVKATYNNYTSLLANESGGDPKDKKDTLSIQTWKTVCKYALTKLSSDDTSRFLFFATSLTCRLKREKEFIKMLNGYDEFSKNIFDQMNAMGEKYPLLYLYTWQHGLLEKILVEKYAKGGNTSPNSDVLLSFLEKCSEHSLPLFFSFLCTILKREPESSTPSISLDDSLFSIDTQGFIENASSVKDAHVDMGFDPFLYKFCFGIKSLYSICFLDEIPDNFDTIINECRFTRGLASKKQLFALKKLFKEYLVNIIKSEGTYRGKNAKSTPFISSLVLVNVPVDGLIYYFEALSAILEFVESPDLKSRITQEITDRILKCKSTPPKLLVYILNAKDIPVDFKLSLFNQASLNLSNTQIKDSLGAILAMDLEMELVAHFILLLFSHTSVPESIGESLEKLNIESPSTLETIYKVIVSDKLIVQSVYRVPVIHASLNLVRLNLEKISKTVDSLINESPDVGTDKLADLCTQAITLCEKAVDICKYIKDNEILEKCWETYTNCAKILEEYDLKLSYLGHSLYKDVSIKNRISSDSIVSRSNMALNNTRNLLYK</sequence>
<dbReference type="OrthoDB" id="364906at2759"/>
<dbReference type="GeneID" id="15804924"/>
<accession>L1L961</accession>
<dbReference type="Pfam" id="PF08640">
    <property type="entry name" value="U3_assoc_6"/>
    <property type="match status" value="1"/>
</dbReference>
<evidence type="ECO:0000256" key="2">
    <source>
        <dbReference type="ARBA" id="ARBA00022552"/>
    </source>
</evidence>
<evidence type="ECO:0000313" key="7">
    <source>
        <dbReference type="Proteomes" id="UP000031512"/>
    </source>
</evidence>
<dbReference type="RefSeq" id="XP_004831493.1">
    <property type="nucleotide sequence ID" value="XM_004831436.1"/>
</dbReference>
<dbReference type="InterPro" id="IPR011990">
    <property type="entry name" value="TPR-like_helical_dom_sf"/>
</dbReference>
<comment type="caution">
    <text evidence="6">The sequence shown here is derived from an EMBL/GenBank/DDBJ whole genome shotgun (WGS) entry which is preliminary data.</text>
</comment>